<evidence type="ECO:0000313" key="1">
    <source>
        <dbReference type="EMBL" id="KXN67440.1"/>
    </source>
</evidence>
<dbReference type="AlphaFoldDB" id="A0A137NX75"/>
<reference evidence="1 2" key="1">
    <citation type="journal article" date="2015" name="Genome Biol. Evol.">
        <title>Phylogenomic analyses indicate that early fungi evolved digesting cell walls of algal ancestors of land plants.</title>
        <authorList>
            <person name="Chang Y."/>
            <person name="Wang S."/>
            <person name="Sekimoto S."/>
            <person name="Aerts A.L."/>
            <person name="Choi C."/>
            <person name="Clum A."/>
            <person name="LaButti K.M."/>
            <person name="Lindquist E.A."/>
            <person name="Yee Ngan C."/>
            <person name="Ohm R.A."/>
            <person name="Salamov A.A."/>
            <person name="Grigoriev I.V."/>
            <person name="Spatafora J.W."/>
            <person name="Berbee M.L."/>
        </authorList>
    </citation>
    <scope>NUCLEOTIDE SEQUENCE [LARGE SCALE GENOMIC DNA]</scope>
    <source>
        <strain evidence="1 2">NRRL 28638</strain>
    </source>
</reference>
<dbReference type="Gene3D" id="3.80.10.10">
    <property type="entry name" value="Ribonuclease Inhibitor"/>
    <property type="match status" value="1"/>
</dbReference>
<evidence type="ECO:0008006" key="3">
    <source>
        <dbReference type="Google" id="ProtNLM"/>
    </source>
</evidence>
<gene>
    <name evidence="1" type="ORF">CONCODRAFT_167370</name>
</gene>
<dbReference type="EMBL" id="KQ964636">
    <property type="protein sequence ID" value="KXN67440.1"/>
    <property type="molecule type" value="Genomic_DNA"/>
</dbReference>
<dbReference type="InterPro" id="IPR032675">
    <property type="entry name" value="LRR_dom_sf"/>
</dbReference>
<accession>A0A137NX75</accession>
<sequence>MSKKSDWLTVLSLKDFVSFFTSDELAEVSMSCKKFRSKLNTTIFKSFNFNSFVDTKIYQSYTINEDLYMIIKANQNVESFHPRGPHNTANEKIAESKEQFQSDLSSFPCQPNRLDIYFTNNYHYLLENTTNVFTMLTSIIISSSKIKSQTFQYLLDNIQKLESLMLSDSFLYETPYSHPAHIRWPASLKKLILYNNAAASYDNSNNSNLSVSTIKGHIITFRVNLSPRYLPNLKFFHFVTKFDPNTEEIIEFLILNPQIVNLKIGGHYYDTQLLAAIKSISDLNRLYLNSSYYDMNLNEHMDNSLLSNVSCLIITWEYIGINNEKLISMFSNLSKLVIKLNSEEFGNIRSLITKFRTVKDISLKLKVHSSDLKEFNFPESLNLKVVEFNFNISNRFESIKWNADACPNLKLIELTNSRQESFDESKLKSELDTDWKAIYFPYKISYYRINQ</sequence>
<name>A0A137NX75_CONC2</name>
<dbReference type="SUPFAM" id="SSF52047">
    <property type="entry name" value="RNI-like"/>
    <property type="match status" value="1"/>
</dbReference>
<protein>
    <recommendedName>
        <fullName evidence="3">F-box domain-containing protein</fullName>
    </recommendedName>
</protein>
<dbReference type="Proteomes" id="UP000070444">
    <property type="component" value="Unassembled WGS sequence"/>
</dbReference>
<proteinExistence type="predicted"/>
<organism evidence="1 2">
    <name type="scientific">Conidiobolus coronatus (strain ATCC 28846 / CBS 209.66 / NRRL 28638)</name>
    <name type="common">Delacroixia coronata</name>
    <dbReference type="NCBI Taxonomy" id="796925"/>
    <lineage>
        <taxon>Eukaryota</taxon>
        <taxon>Fungi</taxon>
        <taxon>Fungi incertae sedis</taxon>
        <taxon>Zoopagomycota</taxon>
        <taxon>Entomophthoromycotina</taxon>
        <taxon>Entomophthoromycetes</taxon>
        <taxon>Entomophthorales</taxon>
        <taxon>Ancylistaceae</taxon>
        <taxon>Conidiobolus</taxon>
    </lineage>
</organism>
<evidence type="ECO:0000313" key="2">
    <source>
        <dbReference type="Proteomes" id="UP000070444"/>
    </source>
</evidence>
<keyword evidence="2" id="KW-1185">Reference proteome</keyword>